<evidence type="ECO:0000256" key="2">
    <source>
        <dbReference type="ARBA" id="ARBA00005042"/>
    </source>
</evidence>
<keyword evidence="12" id="KW-0594">Phospholipid biosynthesis</keyword>
<comment type="similarity">
    <text evidence="3 16">Belongs to the CDP-alcohol phosphatidyltransferase class-I family.</text>
</comment>
<evidence type="ECO:0000256" key="8">
    <source>
        <dbReference type="ARBA" id="ARBA00022692"/>
    </source>
</evidence>
<evidence type="ECO:0000256" key="5">
    <source>
        <dbReference type="ARBA" id="ARBA00014944"/>
    </source>
</evidence>
<dbReference type="PANTHER" id="PTHR14269:SF62">
    <property type="entry name" value="CDP-DIACYLGLYCEROL--GLYCEROL-3-PHOSPHATE 3-PHOSPHATIDYLTRANSFERASE 1, CHLOROPLASTIC"/>
    <property type="match status" value="1"/>
</dbReference>
<keyword evidence="13" id="KW-1208">Phospholipid metabolism</keyword>
<organism evidence="18 19">
    <name type="scientific">Cupriavidus basilensis OR16</name>
    <dbReference type="NCBI Taxonomy" id="1127483"/>
    <lineage>
        <taxon>Bacteria</taxon>
        <taxon>Pseudomonadati</taxon>
        <taxon>Pseudomonadota</taxon>
        <taxon>Betaproteobacteria</taxon>
        <taxon>Burkholderiales</taxon>
        <taxon>Burkholderiaceae</taxon>
        <taxon>Cupriavidus</taxon>
    </lineage>
</organism>
<dbReference type="NCBIfam" id="TIGR00560">
    <property type="entry name" value="pgsA"/>
    <property type="match status" value="1"/>
</dbReference>
<dbReference type="PROSITE" id="PS00379">
    <property type="entry name" value="CDP_ALCOHOL_P_TRANSF"/>
    <property type="match status" value="1"/>
</dbReference>
<name>H1S5C9_9BURK</name>
<evidence type="ECO:0000256" key="1">
    <source>
        <dbReference type="ARBA" id="ARBA00004141"/>
    </source>
</evidence>
<evidence type="ECO:0000256" key="6">
    <source>
        <dbReference type="ARBA" id="ARBA00022516"/>
    </source>
</evidence>
<keyword evidence="9 17" id="KW-1133">Transmembrane helix</keyword>
<comment type="subcellular location">
    <subcellularLocation>
        <location evidence="1">Membrane</location>
        <topology evidence="1">Multi-pass membrane protein</topology>
    </subcellularLocation>
</comment>
<dbReference type="InterPro" id="IPR048254">
    <property type="entry name" value="CDP_ALCOHOL_P_TRANSF_CS"/>
</dbReference>
<dbReference type="InterPro" id="IPR043130">
    <property type="entry name" value="CDP-OH_PTrfase_TM_dom"/>
</dbReference>
<evidence type="ECO:0000256" key="7">
    <source>
        <dbReference type="ARBA" id="ARBA00022679"/>
    </source>
</evidence>
<evidence type="ECO:0000256" key="11">
    <source>
        <dbReference type="ARBA" id="ARBA00023136"/>
    </source>
</evidence>
<dbReference type="Proteomes" id="UP000005808">
    <property type="component" value="Unassembled WGS sequence"/>
</dbReference>
<evidence type="ECO:0000256" key="14">
    <source>
        <dbReference type="ARBA" id="ARBA00048586"/>
    </source>
</evidence>
<dbReference type="InterPro" id="IPR000462">
    <property type="entry name" value="CDP-OH_P_trans"/>
</dbReference>
<keyword evidence="8 17" id="KW-0812">Transmembrane</keyword>
<comment type="catalytic activity">
    <reaction evidence="14">
        <text>a CDP-1,2-diacyl-sn-glycerol + sn-glycerol 3-phosphate = a 1,2-diacyl-sn-glycero-3-phospho-(1'-sn-glycero-3'-phosphate) + CMP + H(+)</text>
        <dbReference type="Rhea" id="RHEA:12593"/>
        <dbReference type="ChEBI" id="CHEBI:15378"/>
        <dbReference type="ChEBI" id="CHEBI:57597"/>
        <dbReference type="ChEBI" id="CHEBI:58332"/>
        <dbReference type="ChEBI" id="CHEBI:60110"/>
        <dbReference type="ChEBI" id="CHEBI:60377"/>
        <dbReference type="EC" id="2.7.8.5"/>
    </reaction>
</comment>
<feature type="transmembrane region" description="Helical" evidence="17">
    <location>
        <begin position="158"/>
        <end position="179"/>
    </location>
</feature>
<evidence type="ECO:0000256" key="12">
    <source>
        <dbReference type="ARBA" id="ARBA00023209"/>
    </source>
</evidence>
<evidence type="ECO:0000256" key="10">
    <source>
        <dbReference type="ARBA" id="ARBA00023098"/>
    </source>
</evidence>
<dbReference type="RefSeq" id="WP_006158620.1">
    <property type="nucleotide sequence ID" value="NZ_AHJE01000036.1"/>
</dbReference>
<feature type="transmembrane region" description="Helical" evidence="17">
    <location>
        <begin position="78"/>
        <end position="103"/>
    </location>
</feature>
<dbReference type="GO" id="GO:0016020">
    <property type="term" value="C:membrane"/>
    <property type="evidence" value="ECO:0007669"/>
    <property type="project" value="UniProtKB-SubCell"/>
</dbReference>
<evidence type="ECO:0000256" key="3">
    <source>
        <dbReference type="ARBA" id="ARBA00010441"/>
    </source>
</evidence>
<gene>
    <name evidence="18" type="ORF">OR16_15244</name>
</gene>
<dbReference type="AlphaFoldDB" id="H1S5C9"/>
<keyword evidence="10" id="KW-0443">Lipid metabolism</keyword>
<dbReference type="EMBL" id="AHJE01000036">
    <property type="protein sequence ID" value="EHP42296.1"/>
    <property type="molecule type" value="Genomic_DNA"/>
</dbReference>
<feature type="transmembrane region" description="Helical" evidence="17">
    <location>
        <begin position="124"/>
        <end position="146"/>
    </location>
</feature>
<comment type="pathway">
    <text evidence="2">Phospholipid metabolism; phosphatidylglycerol biosynthesis; phosphatidylglycerol from CDP-diacylglycerol: step 1/2.</text>
</comment>
<evidence type="ECO:0000256" key="15">
    <source>
        <dbReference type="NCBIfam" id="TIGR00560"/>
    </source>
</evidence>
<evidence type="ECO:0000313" key="19">
    <source>
        <dbReference type="Proteomes" id="UP000005808"/>
    </source>
</evidence>
<reference evidence="18 19" key="1">
    <citation type="journal article" date="2012" name="J. Bacteriol.">
        <title>De Novo Genome Project of Cupriavidus basilensis OR16.</title>
        <authorList>
            <person name="Cserhati M."/>
            <person name="Kriszt B."/>
            <person name="Szoboszlay S."/>
            <person name="Toth A."/>
            <person name="Szabo I."/>
            <person name="Tancsics A."/>
            <person name="Nagy I."/>
            <person name="Horvath B."/>
            <person name="Nagy I."/>
            <person name="Kukolya J."/>
        </authorList>
    </citation>
    <scope>NUCLEOTIDE SEQUENCE [LARGE SCALE GENOMIC DNA]</scope>
    <source>
        <strain evidence="18 19">OR16</strain>
    </source>
</reference>
<sequence>MPLNIPILLTWLRVAMIPLVVGVYYLPEAWLPMHAKNMTAAGFFIVAAVTDWLDGFLARRWNQTSSFGAFLDPVADKLMVAAALLSLLALGRVADLIALVIIGREITISALREWMAQIGASKSVAVNFLGKLKTTFQMIAIPLLLFNDSLFGIVDASVLGAWMIYVAAVLTLWSMFYYMKLAWPQIRERSGLSGEATAQK</sequence>
<evidence type="ECO:0000256" key="16">
    <source>
        <dbReference type="RuleBase" id="RU003750"/>
    </source>
</evidence>
<dbReference type="GO" id="GO:0008444">
    <property type="term" value="F:CDP-diacylglycerol-glycerol-3-phosphate 3-phosphatidyltransferase activity"/>
    <property type="evidence" value="ECO:0007669"/>
    <property type="project" value="UniProtKB-UniRule"/>
</dbReference>
<dbReference type="EC" id="2.7.8.5" evidence="4 15"/>
<dbReference type="PATRIC" id="fig|1127483.3.peg.3057"/>
<comment type="caution">
    <text evidence="18">The sequence shown here is derived from an EMBL/GenBank/DDBJ whole genome shotgun (WGS) entry which is preliminary data.</text>
</comment>
<evidence type="ECO:0000313" key="18">
    <source>
        <dbReference type="EMBL" id="EHP42296.1"/>
    </source>
</evidence>
<dbReference type="GO" id="GO:0046474">
    <property type="term" value="P:glycerophospholipid biosynthetic process"/>
    <property type="evidence" value="ECO:0007669"/>
    <property type="project" value="TreeGrafter"/>
</dbReference>
<dbReference type="PANTHER" id="PTHR14269">
    <property type="entry name" value="CDP-DIACYLGLYCEROL--GLYCEROL-3-PHOSPHATE 3-PHOSPHATIDYLTRANSFERASE-RELATED"/>
    <property type="match status" value="1"/>
</dbReference>
<evidence type="ECO:0000256" key="17">
    <source>
        <dbReference type="SAM" id="Phobius"/>
    </source>
</evidence>
<proteinExistence type="inferred from homology"/>
<dbReference type="OrthoDB" id="9796672at2"/>
<keyword evidence="6" id="KW-0444">Lipid biosynthesis</keyword>
<dbReference type="InterPro" id="IPR004570">
    <property type="entry name" value="Phosphatidylglycerol_P_synth"/>
</dbReference>
<evidence type="ECO:0000256" key="13">
    <source>
        <dbReference type="ARBA" id="ARBA00023264"/>
    </source>
</evidence>
<evidence type="ECO:0000256" key="9">
    <source>
        <dbReference type="ARBA" id="ARBA00022989"/>
    </source>
</evidence>
<dbReference type="Pfam" id="PF01066">
    <property type="entry name" value="CDP-OH_P_transf"/>
    <property type="match status" value="1"/>
</dbReference>
<keyword evidence="11 17" id="KW-0472">Membrane</keyword>
<keyword evidence="7 16" id="KW-0808">Transferase</keyword>
<accession>H1S5C9</accession>
<protein>
    <recommendedName>
        <fullName evidence="5 15">CDP-diacylglycerol--glycerol-3-phosphate 3-phosphatidyltransferase</fullName>
        <ecNumber evidence="4 15">2.7.8.5</ecNumber>
    </recommendedName>
</protein>
<dbReference type="PIRSF" id="PIRSF000847">
    <property type="entry name" value="Phos_ph_gly_syn"/>
    <property type="match status" value="1"/>
</dbReference>
<dbReference type="Gene3D" id="1.20.120.1760">
    <property type="match status" value="1"/>
</dbReference>
<feature type="transmembrane region" description="Helical" evidence="17">
    <location>
        <begin position="6"/>
        <end position="26"/>
    </location>
</feature>
<evidence type="ECO:0000256" key="4">
    <source>
        <dbReference type="ARBA" id="ARBA00013170"/>
    </source>
</evidence>
<dbReference type="InterPro" id="IPR050324">
    <property type="entry name" value="CDP-alcohol_PTase-I"/>
</dbReference>
<feature type="transmembrane region" description="Helical" evidence="17">
    <location>
        <begin position="38"/>
        <end position="58"/>
    </location>
</feature>